<evidence type="ECO:0000256" key="1">
    <source>
        <dbReference type="SAM" id="MobiDB-lite"/>
    </source>
</evidence>
<name>A0A822ZAL6_NELNU</name>
<comment type="caution">
    <text evidence="2">The sequence shown here is derived from an EMBL/GenBank/DDBJ whole genome shotgun (WGS) entry which is preliminary data.</text>
</comment>
<feature type="compositionally biased region" description="Polar residues" evidence="1">
    <location>
        <begin position="1"/>
        <end position="41"/>
    </location>
</feature>
<dbReference type="AlphaFoldDB" id="A0A822ZAL6"/>
<organism evidence="2 3">
    <name type="scientific">Nelumbo nucifera</name>
    <name type="common">Sacred lotus</name>
    <dbReference type="NCBI Taxonomy" id="4432"/>
    <lineage>
        <taxon>Eukaryota</taxon>
        <taxon>Viridiplantae</taxon>
        <taxon>Streptophyta</taxon>
        <taxon>Embryophyta</taxon>
        <taxon>Tracheophyta</taxon>
        <taxon>Spermatophyta</taxon>
        <taxon>Magnoliopsida</taxon>
        <taxon>Proteales</taxon>
        <taxon>Nelumbonaceae</taxon>
        <taxon>Nelumbo</taxon>
    </lineage>
</organism>
<keyword evidence="3" id="KW-1185">Reference proteome</keyword>
<evidence type="ECO:0000313" key="2">
    <source>
        <dbReference type="EMBL" id="DAD43314.1"/>
    </source>
</evidence>
<evidence type="ECO:0000313" key="3">
    <source>
        <dbReference type="Proteomes" id="UP000607653"/>
    </source>
</evidence>
<reference evidence="2 3" key="1">
    <citation type="journal article" date="2020" name="Mol. Biol. Evol.">
        <title>Distinct Expression and Methylation Patterns for Genes with Different Fates following a Single Whole-Genome Duplication in Flowering Plants.</title>
        <authorList>
            <person name="Shi T."/>
            <person name="Rahmani R.S."/>
            <person name="Gugger P.F."/>
            <person name="Wang M."/>
            <person name="Li H."/>
            <person name="Zhang Y."/>
            <person name="Li Z."/>
            <person name="Wang Q."/>
            <person name="Van de Peer Y."/>
            <person name="Marchal K."/>
            <person name="Chen J."/>
        </authorList>
    </citation>
    <scope>NUCLEOTIDE SEQUENCE [LARGE SCALE GENOMIC DNA]</scope>
    <source>
        <tissue evidence="2">Leaf</tissue>
    </source>
</reference>
<protein>
    <submittedName>
        <fullName evidence="2">Uncharacterized protein</fullName>
    </submittedName>
</protein>
<dbReference type="EMBL" id="DUZY01000006">
    <property type="protein sequence ID" value="DAD43314.1"/>
    <property type="molecule type" value="Genomic_DNA"/>
</dbReference>
<feature type="region of interest" description="Disordered" evidence="1">
    <location>
        <begin position="1"/>
        <end position="44"/>
    </location>
</feature>
<gene>
    <name evidence="2" type="ORF">HUJ06_001544</name>
</gene>
<sequence length="80" mass="8793">MHNTACQPSGITPKTTQSHAHHLQTNNAPRGMHAQNNNVSPNEEVKPSLIAHYLTKIGGLGTIDLLTGKRRLWPSQKLSF</sequence>
<accession>A0A822ZAL6</accession>
<proteinExistence type="predicted"/>
<dbReference type="Proteomes" id="UP000607653">
    <property type="component" value="Unassembled WGS sequence"/>
</dbReference>